<reference evidence="1 2" key="1">
    <citation type="journal article" date="2019" name="PLoS Biol.">
        <title>Sex chromosomes control vertical transmission of feminizing Wolbachia symbionts in an isopod.</title>
        <authorList>
            <person name="Becking T."/>
            <person name="Chebbi M.A."/>
            <person name="Giraud I."/>
            <person name="Moumen B."/>
            <person name="Laverre T."/>
            <person name="Caubet Y."/>
            <person name="Peccoud J."/>
            <person name="Gilbert C."/>
            <person name="Cordaux R."/>
        </authorList>
    </citation>
    <scope>NUCLEOTIDE SEQUENCE [LARGE SCALE GENOMIC DNA]</scope>
    <source>
        <strain evidence="1">ANa2</strain>
        <tissue evidence="1">Whole body excluding digestive tract and cuticle</tissue>
    </source>
</reference>
<name>A0A5N5TCD0_9CRUS</name>
<dbReference type="EMBL" id="SEYY01004336">
    <property type="protein sequence ID" value="KAB7503839.1"/>
    <property type="molecule type" value="Genomic_DNA"/>
</dbReference>
<keyword evidence="2" id="KW-1185">Reference proteome</keyword>
<evidence type="ECO:0000313" key="1">
    <source>
        <dbReference type="EMBL" id="KAB7503839.1"/>
    </source>
</evidence>
<dbReference type="OrthoDB" id="10416249at2759"/>
<feature type="non-terminal residue" evidence="1">
    <location>
        <position position="1"/>
    </location>
</feature>
<protein>
    <submittedName>
        <fullName evidence="1">Uncharacterized protein</fullName>
    </submittedName>
</protein>
<accession>A0A5N5TCD0</accession>
<sequence length="108" mass="12213">FEENLSQVSSNLGTRFEKVVTMLNSTDLEKNLSEMITTRISDLENKLKEEIFGSVVSKINEKLDTALTQSRLTDMEQRLLDSITAETVEYAEKGTLLALYCACLKFLL</sequence>
<gene>
    <name evidence="1" type="ORF">Anas_11245</name>
</gene>
<dbReference type="AlphaFoldDB" id="A0A5N5TCD0"/>
<organism evidence="1 2">
    <name type="scientific">Armadillidium nasatum</name>
    <dbReference type="NCBI Taxonomy" id="96803"/>
    <lineage>
        <taxon>Eukaryota</taxon>
        <taxon>Metazoa</taxon>
        <taxon>Ecdysozoa</taxon>
        <taxon>Arthropoda</taxon>
        <taxon>Crustacea</taxon>
        <taxon>Multicrustacea</taxon>
        <taxon>Malacostraca</taxon>
        <taxon>Eumalacostraca</taxon>
        <taxon>Peracarida</taxon>
        <taxon>Isopoda</taxon>
        <taxon>Oniscidea</taxon>
        <taxon>Crinocheta</taxon>
        <taxon>Armadillidiidae</taxon>
        <taxon>Armadillidium</taxon>
    </lineage>
</organism>
<dbReference type="Proteomes" id="UP000326759">
    <property type="component" value="Unassembled WGS sequence"/>
</dbReference>
<evidence type="ECO:0000313" key="2">
    <source>
        <dbReference type="Proteomes" id="UP000326759"/>
    </source>
</evidence>
<proteinExistence type="predicted"/>
<comment type="caution">
    <text evidence="1">The sequence shown here is derived from an EMBL/GenBank/DDBJ whole genome shotgun (WGS) entry which is preliminary data.</text>
</comment>